<dbReference type="Proteomes" id="UP000193689">
    <property type="component" value="Unassembled WGS sequence"/>
</dbReference>
<dbReference type="Gene3D" id="3.30.70.1990">
    <property type="match status" value="1"/>
</dbReference>
<organism evidence="1 2">
    <name type="scientific">Pseudomassariella vexata</name>
    <dbReference type="NCBI Taxonomy" id="1141098"/>
    <lineage>
        <taxon>Eukaryota</taxon>
        <taxon>Fungi</taxon>
        <taxon>Dikarya</taxon>
        <taxon>Ascomycota</taxon>
        <taxon>Pezizomycotina</taxon>
        <taxon>Sordariomycetes</taxon>
        <taxon>Xylariomycetidae</taxon>
        <taxon>Amphisphaeriales</taxon>
        <taxon>Pseudomassariaceae</taxon>
        <taxon>Pseudomassariella</taxon>
    </lineage>
</organism>
<accession>A0A1Y2DNH9</accession>
<dbReference type="OrthoDB" id="68575at2759"/>
<dbReference type="AlphaFoldDB" id="A0A1Y2DNH9"/>
<dbReference type="InParanoid" id="A0A1Y2DNH9"/>
<evidence type="ECO:0000313" key="2">
    <source>
        <dbReference type="Proteomes" id="UP000193689"/>
    </source>
</evidence>
<dbReference type="InterPro" id="IPR036188">
    <property type="entry name" value="FAD/NAD-bd_sf"/>
</dbReference>
<dbReference type="PANTHER" id="PTHR42923">
    <property type="entry name" value="PROTOPORPHYRINOGEN OXIDASE"/>
    <property type="match status" value="1"/>
</dbReference>
<dbReference type="Pfam" id="PF13450">
    <property type="entry name" value="NAD_binding_8"/>
    <property type="match status" value="1"/>
</dbReference>
<evidence type="ECO:0000313" key="1">
    <source>
        <dbReference type="EMBL" id="ORY60729.1"/>
    </source>
</evidence>
<keyword evidence="2" id="KW-1185">Reference proteome</keyword>
<dbReference type="InterPro" id="IPR050464">
    <property type="entry name" value="Zeta_carotene_desat/Oxidored"/>
</dbReference>
<protein>
    <submittedName>
        <fullName evidence="1">Putative FAD dependent oxidoreductase</fullName>
    </submittedName>
</protein>
<dbReference type="RefSeq" id="XP_040712956.1">
    <property type="nucleotide sequence ID" value="XM_040857666.1"/>
</dbReference>
<dbReference type="GeneID" id="63773878"/>
<reference evidence="1 2" key="1">
    <citation type="submission" date="2016-07" db="EMBL/GenBank/DDBJ databases">
        <title>Pervasive Adenine N6-methylation of Active Genes in Fungi.</title>
        <authorList>
            <consortium name="DOE Joint Genome Institute"/>
            <person name="Mondo S.J."/>
            <person name="Dannebaum R.O."/>
            <person name="Kuo R.C."/>
            <person name="Labutti K."/>
            <person name="Haridas S."/>
            <person name="Kuo A."/>
            <person name="Salamov A."/>
            <person name="Ahrendt S.R."/>
            <person name="Lipzen A."/>
            <person name="Sullivan W."/>
            <person name="Andreopoulos W.B."/>
            <person name="Clum A."/>
            <person name="Lindquist E."/>
            <person name="Daum C."/>
            <person name="Ramamoorthy G.K."/>
            <person name="Gryganskyi A."/>
            <person name="Culley D."/>
            <person name="Magnuson J.K."/>
            <person name="James T.Y."/>
            <person name="O'Malley M.A."/>
            <person name="Stajich J.E."/>
            <person name="Spatafora J.W."/>
            <person name="Visel A."/>
            <person name="Grigoriev I.V."/>
        </authorList>
    </citation>
    <scope>NUCLEOTIDE SEQUENCE [LARGE SCALE GENOMIC DNA]</scope>
    <source>
        <strain evidence="1 2">CBS 129021</strain>
    </source>
</reference>
<dbReference type="Gene3D" id="1.10.405.20">
    <property type="match status" value="1"/>
</dbReference>
<dbReference type="SUPFAM" id="SSF51905">
    <property type="entry name" value="FAD/NAD(P)-binding domain"/>
    <property type="match status" value="1"/>
</dbReference>
<gene>
    <name evidence="1" type="ORF">BCR38DRAFT_397414</name>
</gene>
<comment type="caution">
    <text evidence="1">The sequence shown here is derived from an EMBL/GenBank/DDBJ whole genome shotgun (WGS) entry which is preliminary data.</text>
</comment>
<name>A0A1Y2DNH9_9PEZI</name>
<proteinExistence type="predicted"/>
<dbReference type="Gene3D" id="3.50.50.60">
    <property type="entry name" value="FAD/NAD(P)-binding domain"/>
    <property type="match status" value="1"/>
</dbReference>
<dbReference type="GO" id="GO:0016491">
    <property type="term" value="F:oxidoreductase activity"/>
    <property type="evidence" value="ECO:0007669"/>
    <property type="project" value="TreeGrafter"/>
</dbReference>
<dbReference type="EMBL" id="MCFJ01000011">
    <property type="protein sequence ID" value="ORY60729.1"/>
    <property type="molecule type" value="Genomic_DNA"/>
</dbReference>
<sequence>MGLSSLLNLRKHSSDDIISRDVAVIGGGASGVYTAFRLRDNDQSVIVIEKKDRLGGHAEVYSDPNTGSKFNMGVQVFEDSPIVRDYFRRFNVPLVAQNISQRSARVVDFSTGEAVQNYTRPNSTEISSAFVRYARHLSDFPGLRDGFNVTYPVPPDLLLPFGQFIDKYELGSFVETVMILLPGFTPLLELPTLYVFKALSPQLVQAFQTGFVMTPDDNTARLYDAAAQQLGCDVLYNTTILAMDRSSSYSSSDSNNAIKIAVQTPKGVKLILAKQLVSAIPPTPQTMQGYDLSAEELLLFNQFSGSGYYTAVLNNTGLTQRYQNFNPMQPYGVPLDPLAYSFEPAPLPGYTKVFYASAQPMSEEEVKANIIDHIARIKSRNPSLPLTEAEFVAFSDHSPFNLMVGNEAVRDGFYERMYGLQEQRGTWFAGAAWMTQDSAVIWEWVEEWLLPRILEAAAGGKSGG</sequence>
<dbReference type="PANTHER" id="PTHR42923:SF26">
    <property type="entry name" value="FMN REDUCTASE LOT6, PUTATIVE (AFU_ORTHOLOGUE AFUA_7G06600)-RELATED"/>
    <property type="match status" value="1"/>
</dbReference>